<gene>
    <name evidence="10" type="primary">Insl6</name>
</gene>
<evidence type="ECO:0000256" key="6">
    <source>
        <dbReference type="ARBA" id="ARBA00023157"/>
    </source>
</evidence>
<evidence type="ECO:0000256" key="3">
    <source>
        <dbReference type="ARBA" id="ARBA00022525"/>
    </source>
</evidence>
<dbReference type="InterPro" id="IPR016179">
    <property type="entry name" value="Insulin-like"/>
</dbReference>
<evidence type="ECO:0000313" key="10">
    <source>
        <dbReference type="Ensembl" id="ENSCCNP00000013128.1"/>
    </source>
</evidence>
<feature type="region of interest" description="Disordered" evidence="7">
    <location>
        <begin position="81"/>
        <end position="107"/>
    </location>
</feature>
<organism evidence="10">
    <name type="scientific">Castor canadensis</name>
    <name type="common">American beaver</name>
    <dbReference type="NCBI Taxonomy" id="51338"/>
    <lineage>
        <taxon>Eukaryota</taxon>
        <taxon>Metazoa</taxon>
        <taxon>Chordata</taxon>
        <taxon>Craniata</taxon>
        <taxon>Vertebrata</taxon>
        <taxon>Euteleostomi</taxon>
        <taxon>Mammalia</taxon>
        <taxon>Eutheria</taxon>
        <taxon>Euarchontoglires</taxon>
        <taxon>Glires</taxon>
        <taxon>Rodentia</taxon>
        <taxon>Castorimorpha</taxon>
        <taxon>Castoridae</taxon>
        <taxon>Castor</taxon>
    </lineage>
</organism>
<comment type="subcellular location">
    <subcellularLocation>
        <location evidence="1">Secreted</location>
    </subcellularLocation>
</comment>
<dbReference type="PANTHER" id="PTHR12004">
    <property type="entry name" value="RELAXIN"/>
    <property type="match status" value="1"/>
</dbReference>
<evidence type="ECO:0000256" key="7">
    <source>
        <dbReference type="SAM" id="MobiDB-lite"/>
    </source>
</evidence>
<accession>A0A8C0WMD5</accession>
<dbReference type="AlphaFoldDB" id="A0A8C0WMD5"/>
<evidence type="ECO:0000256" key="5">
    <source>
        <dbReference type="ARBA" id="ARBA00022702"/>
    </source>
</evidence>
<dbReference type="SUPFAM" id="SSF56994">
    <property type="entry name" value="Insulin-like"/>
    <property type="match status" value="1"/>
</dbReference>
<protein>
    <recommendedName>
        <fullName evidence="9">Insulin-like domain-containing protein</fullName>
    </recommendedName>
</protein>
<keyword evidence="4" id="KW-0165">Cleavage on pair of basic residues</keyword>
<evidence type="ECO:0000256" key="1">
    <source>
        <dbReference type="ARBA" id="ARBA00004613"/>
    </source>
</evidence>
<dbReference type="Gene3D" id="1.10.100.10">
    <property type="entry name" value="Insulin-like"/>
    <property type="match status" value="1"/>
</dbReference>
<comment type="similarity">
    <text evidence="2">Belongs to the insulin family.</text>
</comment>
<evidence type="ECO:0000256" key="4">
    <source>
        <dbReference type="ARBA" id="ARBA00022685"/>
    </source>
</evidence>
<keyword evidence="3" id="KW-0964">Secreted</keyword>
<feature type="compositionally biased region" description="Polar residues" evidence="7">
    <location>
        <begin position="93"/>
        <end position="107"/>
    </location>
</feature>
<keyword evidence="6" id="KW-1015">Disulfide bond</keyword>
<dbReference type="Pfam" id="PF00049">
    <property type="entry name" value="Insulin"/>
    <property type="match status" value="1"/>
</dbReference>
<proteinExistence type="inferred from homology"/>
<dbReference type="Ensembl" id="ENSCCNT00000017255.1">
    <property type="protein sequence ID" value="ENSCCNP00000013128.1"/>
    <property type="gene ID" value="ENSCCNG00000013658.1"/>
</dbReference>
<evidence type="ECO:0000256" key="8">
    <source>
        <dbReference type="SAM" id="SignalP"/>
    </source>
</evidence>
<keyword evidence="5" id="KW-0372">Hormone</keyword>
<keyword evidence="8" id="KW-0732">Signal</keyword>
<sequence length="203" mass="23029">LPGLLTFLCLLWLGFLLVPFSRELNQDVGLRRKLCGRHLLREILELCGHTNWSHFHFEGTPLAELISEASQKVEALSTDDLESPQTPLPVWETVTNPASTSTSQEEVTNNWEIQSQPVYQYTKIGLFPDKTTEISSSHDVNPSVQSVHKSMKFQKKSGSKMKALSNLFWGTHPQRKRRGYSDKCCLKGCTKEELGPSFVTEMY</sequence>
<evidence type="ECO:0000259" key="9">
    <source>
        <dbReference type="SMART" id="SM00078"/>
    </source>
</evidence>
<feature type="signal peptide" evidence="8">
    <location>
        <begin position="1"/>
        <end position="23"/>
    </location>
</feature>
<dbReference type="GO" id="GO:0005576">
    <property type="term" value="C:extracellular region"/>
    <property type="evidence" value="ECO:0007669"/>
    <property type="project" value="UniProtKB-SubCell"/>
</dbReference>
<dbReference type="InterPro" id="IPR036438">
    <property type="entry name" value="Insulin-like_sf"/>
</dbReference>
<dbReference type="InterPro" id="IPR051042">
    <property type="entry name" value="Repro_Hormone_Insulin-like"/>
</dbReference>
<dbReference type="CDD" id="cd04365">
    <property type="entry name" value="IlGF_relaxin_like"/>
    <property type="match status" value="1"/>
</dbReference>
<feature type="domain" description="Insulin-like" evidence="9">
    <location>
        <begin position="32"/>
        <end position="194"/>
    </location>
</feature>
<reference evidence="10" key="1">
    <citation type="submission" date="2023-09" db="UniProtKB">
        <authorList>
            <consortium name="Ensembl"/>
        </authorList>
    </citation>
    <scope>IDENTIFICATION</scope>
</reference>
<name>A0A8C0WMD5_CASCN</name>
<dbReference type="CDD" id="cd00101">
    <property type="entry name" value="IlGF_like"/>
    <property type="match status" value="1"/>
</dbReference>
<dbReference type="SMART" id="SM00078">
    <property type="entry name" value="IlGF"/>
    <property type="match status" value="1"/>
</dbReference>
<evidence type="ECO:0000256" key="2">
    <source>
        <dbReference type="ARBA" id="ARBA00009034"/>
    </source>
</evidence>
<dbReference type="PANTHER" id="PTHR12004:SF1">
    <property type="entry name" value="INSULIN-LIKE PEPTIDE INSL6"/>
    <property type="match status" value="1"/>
</dbReference>
<dbReference type="GO" id="GO:0005179">
    <property type="term" value="F:hormone activity"/>
    <property type="evidence" value="ECO:0007669"/>
    <property type="project" value="UniProtKB-KW"/>
</dbReference>
<feature type="chain" id="PRO_5034093222" description="Insulin-like domain-containing protein" evidence="8">
    <location>
        <begin position="24"/>
        <end position="203"/>
    </location>
</feature>